<comment type="caution">
    <text evidence="2">The sequence shown here is derived from an EMBL/GenBank/DDBJ whole genome shotgun (WGS) entry which is preliminary data.</text>
</comment>
<feature type="non-terminal residue" evidence="2">
    <location>
        <position position="1"/>
    </location>
</feature>
<name>A0A813LUU1_POLGL</name>
<sequence>VAMPPATWFMDAAARGGGTPAGTAKVITQGIMAQQAIQRPDWTKGKAEKEICEIVAQSICEAVEASFVVKDYVDAERAKGRDFDEIYSEVQPYLDYVSRPIDEDDNQEIAEVPMAAAAAASPARRDAPPPSFGEEAARREARKAAAPHRNLRAYPVPPER</sequence>
<gene>
    <name evidence="2" type="ORF">PGLA2088_LOCUS46902</name>
</gene>
<feature type="region of interest" description="Disordered" evidence="1">
    <location>
        <begin position="115"/>
        <end position="160"/>
    </location>
</feature>
<evidence type="ECO:0000313" key="2">
    <source>
        <dbReference type="EMBL" id="CAE8733595.1"/>
    </source>
</evidence>
<dbReference type="EMBL" id="CAJNNW010036366">
    <property type="protein sequence ID" value="CAE8733595.1"/>
    <property type="molecule type" value="Genomic_DNA"/>
</dbReference>
<dbReference type="AlphaFoldDB" id="A0A813LUU1"/>
<protein>
    <submittedName>
        <fullName evidence="2">Uncharacterized protein</fullName>
    </submittedName>
</protein>
<evidence type="ECO:0000313" key="3">
    <source>
        <dbReference type="Proteomes" id="UP000626109"/>
    </source>
</evidence>
<reference evidence="2" key="1">
    <citation type="submission" date="2021-02" db="EMBL/GenBank/DDBJ databases">
        <authorList>
            <person name="Dougan E. K."/>
            <person name="Rhodes N."/>
            <person name="Thang M."/>
            <person name="Chan C."/>
        </authorList>
    </citation>
    <scope>NUCLEOTIDE SEQUENCE</scope>
</reference>
<proteinExistence type="predicted"/>
<accession>A0A813LUU1</accession>
<evidence type="ECO:0000256" key="1">
    <source>
        <dbReference type="SAM" id="MobiDB-lite"/>
    </source>
</evidence>
<dbReference type="Proteomes" id="UP000626109">
    <property type="component" value="Unassembled WGS sequence"/>
</dbReference>
<organism evidence="2 3">
    <name type="scientific">Polarella glacialis</name>
    <name type="common">Dinoflagellate</name>
    <dbReference type="NCBI Taxonomy" id="89957"/>
    <lineage>
        <taxon>Eukaryota</taxon>
        <taxon>Sar</taxon>
        <taxon>Alveolata</taxon>
        <taxon>Dinophyceae</taxon>
        <taxon>Suessiales</taxon>
        <taxon>Suessiaceae</taxon>
        <taxon>Polarella</taxon>
    </lineage>
</organism>